<protein>
    <recommendedName>
        <fullName evidence="4">SH3 domain-containing protein</fullName>
    </recommendedName>
</protein>
<dbReference type="RefSeq" id="WP_139375213.1">
    <property type="nucleotide sequence ID" value="NZ_FUZF01000003.1"/>
</dbReference>
<evidence type="ECO:0000313" key="2">
    <source>
        <dbReference type="EMBL" id="SKB53630.1"/>
    </source>
</evidence>
<feature type="chain" id="PRO_5012346141" description="SH3 domain-containing protein" evidence="1">
    <location>
        <begin position="20"/>
        <end position="293"/>
    </location>
</feature>
<gene>
    <name evidence="2" type="ORF">SAMN05660841_01058</name>
</gene>
<evidence type="ECO:0000313" key="3">
    <source>
        <dbReference type="Proteomes" id="UP000190150"/>
    </source>
</evidence>
<keyword evidence="1" id="KW-0732">Signal</keyword>
<name>A0A1T5C3D8_9SPHI</name>
<evidence type="ECO:0000256" key="1">
    <source>
        <dbReference type="SAM" id="SignalP"/>
    </source>
</evidence>
<dbReference type="OrthoDB" id="743724at2"/>
<proteinExistence type="predicted"/>
<evidence type="ECO:0008006" key="4">
    <source>
        <dbReference type="Google" id="ProtNLM"/>
    </source>
</evidence>
<reference evidence="3" key="1">
    <citation type="submission" date="2017-02" db="EMBL/GenBank/DDBJ databases">
        <authorList>
            <person name="Varghese N."/>
            <person name="Submissions S."/>
        </authorList>
    </citation>
    <scope>NUCLEOTIDE SEQUENCE [LARGE SCALE GENOMIC DNA]</scope>
    <source>
        <strain evidence="3">DSM 24091</strain>
    </source>
</reference>
<dbReference type="AlphaFoldDB" id="A0A1T5C3D8"/>
<sequence length="293" mass="34130">MRIILFSLMMLICASSLHAQEDAAAYIVEDDYSFWQKQIGDTAYVFAEIAYIRDYPSTRGRLLDSLTQETQLIIKSDSYNNSIARGFEAPWRRVSYVKDGKRKEGFIWSGLLALGRLVSQDGNIFSFGFLRYDKETSYSPAAYMLQVKCFDANKNLKSKDYYPAELNEQRYSDYKLLPNMGLSGLQNIFRIGFLGEACGIPSYYYYFSWNGQEIIPMFSRYTVGDAGIYYYEEKILFPSEHNLDPNLIIKDIEEGEVIDENAEEYQYKKKRKREKYIWNGKVASKLMEMKDVN</sequence>
<dbReference type="EMBL" id="FUZF01000003">
    <property type="protein sequence ID" value="SKB53630.1"/>
    <property type="molecule type" value="Genomic_DNA"/>
</dbReference>
<keyword evidence="3" id="KW-1185">Reference proteome</keyword>
<dbReference type="Proteomes" id="UP000190150">
    <property type="component" value="Unassembled WGS sequence"/>
</dbReference>
<dbReference type="STRING" id="1513896.SAMN05660841_01058"/>
<feature type="signal peptide" evidence="1">
    <location>
        <begin position="1"/>
        <end position="19"/>
    </location>
</feature>
<accession>A0A1T5C3D8</accession>
<organism evidence="2 3">
    <name type="scientific">Sphingobacterium nematocida</name>
    <dbReference type="NCBI Taxonomy" id="1513896"/>
    <lineage>
        <taxon>Bacteria</taxon>
        <taxon>Pseudomonadati</taxon>
        <taxon>Bacteroidota</taxon>
        <taxon>Sphingobacteriia</taxon>
        <taxon>Sphingobacteriales</taxon>
        <taxon>Sphingobacteriaceae</taxon>
        <taxon>Sphingobacterium</taxon>
    </lineage>
</organism>